<dbReference type="EMBL" id="LFYR01002227">
    <property type="protein sequence ID" value="KMZ56155.1"/>
    <property type="molecule type" value="Genomic_DNA"/>
</dbReference>
<accession>A0A0K9NJM4</accession>
<gene>
    <name evidence="1" type="ORF">ZOSMA_99G00860</name>
</gene>
<dbReference type="Proteomes" id="UP000036987">
    <property type="component" value="Unassembled WGS sequence"/>
</dbReference>
<evidence type="ECO:0000313" key="1">
    <source>
        <dbReference type="EMBL" id="KMZ56155.1"/>
    </source>
</evidence>
<organism evidence="1 2">
    <name type="scientific">Zostera marina</name>
    <name type="common">Eelgrass</name>
    <dbReference type="NCBI Taxonomy" id="29655"/>
    <lineage>
        <taxon>Eukaryota</taxon>
        <taxon>Viridiplantae</taxon>
        <taxon>Streptophyta</taxon>
        <taxon>Embryophyta</taxon>
        <taxon>Tracheophyta</taxon>
        <taxon>Spermatophyta</taxon>
        <taxon>Magnoliopsida</taxon>
        <taxon>Liliopsida</taxon>
        <taxon>Zosteraceae</taxon>
        <taxon>Zostera</taxon>
    </lineage>
</organism>
<evidence type="ECO:0000313" key="2">
    <source>
        <dbReference type="Proteomes" id="UP000036987"/>
    </source>
</evidence>
<proteinExistence type="predicted"/>
<dbReference type="AlphaFoldDB" id="A0A0K9NJM4"/>
<reference evidence="2" key="1">
    <citation type="journal article" date="2016" name="Nature">
        <title>The genome of the seagrass Zostera marina reveals angiosperm adaptation to the sea.</title>
        <authorList>
            <person name="Olsen J.L."/>
            <person name="Rouze P."/>
            <person name="Verhelst B."/>
            <person name="Lin Y.-C."/>
            <person name="Bayer T."/>
            <person name="Collen J."/>
            <person name="Dattolo E."/>
            <person name="De Paoli E."/>
            <person name="Dittami S."/>
            <person name="Maumus F."/>
            <person name="Michel G."/>
            <person name="Kersting A."/>
            <person name="Lauritano C."/>
            <person name="Lohaus R."/>
            <person name="Toepel M."/>
            <person name="Tonon T."/>
            <person name="Vanneste K."/>
            <person name="Amirebrahimi M."/>
            <person name="Brakel J."/>
            <person name="Bostroem C."/>
            <person name="Chovatia M."/>
            <person name="Grimwood J."/>
            <person name="Jenkins J.W."/>
            <person name="Jueterbock A."/>
            <person name="Mraz A."/>
            <person name="Stam W.T."/>
            <person name="Tice H."/>
            <person name="Bornberg-Bauer E."/>
            <person name="Green P.J."/>
            <person name="Pearson G.A."/>
            <person name="Procaccini G."/>
            <person name="Duarte C.M."/>
            <person name="Schmutz J."/>
            <person name="Reusch T.B.H."/>
            <person name="Van de Peer Y."/>
        </authorList>
    </citation>
    <scope>NUCLEOTIDE SEQUENCE [LARGE SCALE GENOMIC DNA]</scope>
    <source>
        <strain evidence="2">cv. Finnish</strain>
    </source>
</reference>
<protein>
    <submittedName>
        <fullName evidence="1">Uncharacterized protein</fullName>
    </submittedName>
</protein>
<comment type="caution">
    <text evidence="1">The sequence shown here is derived from an EMBL/GenBank/DDBJ whole genome shotgun (WGS) entry which is preliminary data.</text>
</comment>
<keyword evidence="2" id="KW-1185">Reference proteome</keyword>
<sequence length="126" mass="14585">MMEYRLWLEKASVHPTFSEVKVLRPLAMEEGRYPKACYPIRTSSSSGGLFNSIELTKQLQTESGIWFMDFLDVALKKGINTDCIHHDCSSHPRNPSRLQFHPRISLRRLLFPTAPKIAVPPIFDWR</sequence>
<name>A0A0K9NJM4_ZOSMR</name>